<organism evidence="1 2">
    <name type="scientific">Camellia lanceoleosa</name>
    <dbReference type="NCBI Taxonomy" id="1840588"/>
    <lineage>
        <taxon>Eukaryota</taxon>
        <taxon>Viridiplantae</taxon>
        <taxon>Streptophyta</taxon>
        <taxon>Embryophyta</taxon>
        <taxon>Tracheophyta</taxon>
        <taxon>Spermatophyta</taxon>
        <taxon>Magnoliopsida</taxon>
        <taxon>eudicotyledons</taxon>
        <taxon>Gunneridae</taxon>
        <taxon>Pentapetalae</taxon>
        <taxon>asterids</taxon>
        <taxon>Ericales</taxon>
        <taxon>Theaceae</taxon>
        <taxon>Camellia</taxon>
    </lineage>
</organism>
<evidence type="ECO:0000313" key="1">
    <source>
        <dbReference type="EMBL" id="KAI8007858.1"/>
    </source>
</evidence>
<sequence length="164" mass="18408">MLQVSLSVKPKSDVETRLDKHSGARRITRQTSFLLLKALITGTATTEISSIAGVNMFFLICLPNPSPVVQTPPPQSIKEPVQPPPVSLSSLSLLNFDSFPLKDYDKLWRIVSASVKGFTETRPTSGLDLRPTSSRHRCWCCRQESRTRRRVKSTNWKTPSPPYL</sequence>
<gene>
    <name evidence="1" type="ORF">LOK49_LG07G00201</name>
</gene>
<dbReference type="EMBL" id="CM045764">
    <property type="protein sequence ID" value="KAI8007858.1"/>
    <property type="molecule type" value="Genomic_DNA"/>
</dbReference>
<reference evidence="1 2" key="1">
    <citation type="journal article" date="2022" name="Plant J.">
        <title>Chromosome-level genome of Camellia lanceoleosa provides a valuable resource for understanding genome evolution and self-incompatibility.</title>
        <authorList>
            <person name="Gong W."/>
            <person name="Xiao S."/>
            <person name="Wang L."/>
            <person name="Liao Z."/>
            <person name="Chang Y."/>
            <person name="Mo W."/>
            <person name="Hu G."/>
            <person name="Li W."/>
            <person name="Zhao G."/>
            <person name="Zhu H."/>
            <person name="Hu X."/>
            <person name="Ji K."/>
            <person name="Xiang X."/>
            <person name="Song Q."/>
            <person name="Yuan D."/>
            <person name="Jin S."/>
            <person name="Zhang L."/>
        </authorList>
    </citation>
    <scope>NUCLEOTIDE SEQUENCE [LARGE SCALE GENOMIC DNA]</scope>
    <source>
        <strain evidence="1">SQ_2022a</strain>
    </source>
</reference>
<dbReference type="Proteomes" id="UP001060215">
    <property type="component" value="Chromosome 7"/>
</dbReference>
<proteinExistence type="predicted"/>
<keyword evidence="2" id="KW-1185">Reference proteome</keyword>
<evidence type="ECO:0000313" key="2">
    <source>
        <dbReference type="Proteomes" id="UP001060215"/>
    </source>
</evidence>
<name>A0ACC0H4V9_9ERIC</name>
<comment type="caution">
    <text evidence="1">The sequence shown here is derived from an EMBL/GenBank/DDBJ whole genome shotgun (WGS) entry which is preliminary data.</text>
</comment>
<protein>
    <submittedName>
        <fullName evidence="1">Uncharacterized protein</fullName>
    </submittedName>
</protein>
<accession>A0ACC0H4V9</accession>